<sequence>KSKIKPIKYFTYVFYLDRIRIDFRFKEKWTFYYIQYSNINTILNKASNIVIN</sequence>
<name>A0A6A6D5W3_9PEZI</name>
<protein>
    <submittedName>
        <fullName evidence="1">Uncharacterized protein</fullName>
    </submittedName>
</protein>
<gene>
    <name evidence="1" type="ORF">K469DRAFT_613207</name>
</gene>
<organism evidence="1 2">
    <name type="scientific">Zopfia rhizophila CBS 207.26</name>
    <dbReference type="NCBI Taxonomy" id="1314779"/>
    <lineage>
        <taxon>Eukaryota</taxon>
        <taxon>Fungi</taxon>
        <taxon>Dikarya</taxon>
        <taxon>Ascomycota</taxon>
        <taxon>Pezizomycotina</taxon>
        <taxon>Dothideomycetes</taxon>
        <taxon>Dothideomycetes incertae sedis</taxon>
        <taxon>Zopfiaceae</taxon>
        <taxon>Zopfia</taxon>
    </lineage>
</organism>
<keyword evidence="2" id="KW-1185">Reference proteome</keyword>
<evidence type="ECO:0000313" key="1">
    <source>
        <dbReference type="EMBL" id="KAF2174801.1"/>
    </source>
</evidence>
<accession>A0A6A6D5W3</accession>
<dbReference type="EMBL" id="ML994770">
    <property type="protein sequence ID" value="KAF2174801.1"/>
    <property type="molecule type" value="Genomic_DNA"/>
</dbReference>
<evidence type="ECO:0000313" key="2">
    <source>
        <dbReference type="Proteomes" id="UP000800200"/>
    </source>
</evidence>
<proteinExistence type="predicted"/>
<feature type="non-terminal residue" evidence="1">
    <location>
        <position position="1"/>
    </location>
</feature>
<dbReference type="Proteomes" id="UP000800200">
    <property type="component" value="Unassembled WGS sequence"/>
</dbReference>
<reference evidence="1" key="1">
    <citation type="journal article" date="2020" name="Stud. Mycol.">
        <title>101 Dothideomycetes genomes: a test case for predicting lifestyles and emergence of pathogens.</title>
        <authorList>
            <person name="Haridas S."/>
            <person name="Albert R."/>
            <person name="Binder M."/>
            <person name="Bloem J."/>
            <person name="Labutti K."/>
            <person name="Salamov A."/>
            <person name="Andreopoulos B."/>
            <person name="Baker S."/>
            <person name="Barry K."/>
            <person name="Bills G."/>
            <person name="Bluhm B."/>
            <person name="Cannon C."/>
            <person name="Castanera R."/>
            <person name="Culley D."/>
            <person name="Daum C."/>
            <person name="Ezra D."/>
            <person name="Gonzalez J."/>
            <person name="Henrissat B."/>
            <person name="Kuo A."/>
            <person name="Liang C."/>
            <person name="Lipzen A."/>
            <person name="Lutzoni F."/>
            <person name="Magnuson J."/>
            <person name="Mondo S."/>
            <person name="Nolan M."/>
            <person name="Ohm R."/>
            <person name="Pangilinan J."/>
            <person name="Park H.-J."/>
            <person name="Ramirez L."/>
            <person name="Alfaro M."/>
            <person name="Sun H."/>
            <person name="Tritt A."/>
            <person name="Yoshinaga Y."/>
            <person name="Zwiers L.-H."/>
            <person name="Turgeon B."/>
            <person name="Goodwin S."/>
            <person name="Spatafora J."/>
            <person name="Crous P."/>
            <person name="Grigoriev I."/>
        </authorList>
    </citation>
    <scope>NUCLEOTIDE SEQUENCE</scope>
    <source>
        <strain evidence="1">CBS 207.26</strain>
    </source>
</reference>
<dbReference type="AlphaFoldDB" id="A0A6A6D5W3"/>